<dbReference type="PANTHER" id="PTHR47815">
    <property type="entry name" value="UNIVERSAL STRESS PROTEIN A FAMILY PROTEIN C25B2.10"/>
    <property type="match status" value="1"/>
</dbReference>
<feature type="compositionally biased region" description="Acidic residues" evidence="1">
    <location>
        <begin position="700"/>
        <end position="713"/>
    </location>
</feature>
<name>A0A5E8BJW3_9ASCO</name>
<evidence type="ECO:0000313" key="2">
    <source>
        <dbReference type="EMBL" id="VVT48980.1"/>
    </source>
</evidence>
<protein>
    <submittedName>
        <fullName evidence="2">Uncharacterized protein</fullName>
    </submittedName>
</protein>
<feature type="compositionally biased region" description="Low complexity" evidence="1">
    <location>
        <begin position="204"/>
        <end position="235"/>
    </location>
</feature>
<dbReference type="EMBL" id="CABVLU010000002">
    <property type="protein sequence ID" value="VVT48980.1"/>
    <property type="molecule type" value="Genomic_DNA"/>
</dbReference>
<dbReference type="Proteomes" id="UP000398389">
    <property type="component" value="Unassembled WGS sequence"/>
</dbReference>
<proteinExistence type="predicted"/>
<dbReference type="Gene3D" id="3.40.50.620">
    <property type="entry name" value="HUPs"/>
    <property type="match status" value="1"/>
</dbReference>
<organism evidence="2 3">
    <name type="scientific">Magnusiomyces paraingens</name>
    <dbReference type="NCBI Taxonomy" id="2606893"/>
    <lineage>
        <taxon>Eukaryota</taxon>
        <taxon>Fungi</taxon>
        <taxon>Dikarya</taxon>
        <taxon>Ascomycota</taxon>
        <taxon>Saccharomycotina</taxon>
        <taxon>Dipodascomycetes</taxon>
        <taxon>Dipodascales</taxon>
        <taxon>Dipodascaceae</taxon>
        <taxon>Magnusiomyces</taxon>
    </lineage>
</organism>
<accession>A0A5E8BJW3</accession>
<feature type="compositionally biased region" description="Basic and acidic residues" evidence="1">
    <location>
        <begin position="770"/>
        <end position="783"/>
    </location>
</feature>
<sequence>MSVSFLEPNIEKLRKQLQHQQQHQPSDSSSAIIDSTGSPEYSSPNVDPLITTTATLTAVPATPASSSSSSSSTPIPPATSASAALATPVASVGSMLDSTTVESNPPGQLPSTSTTVPPLPQQPPTPNPKVSRQSTYERTLSNTASNSLLFRRRSEDTEMHSPDGAGAGLDRSRNSSRRRISAANSRSSSMSRANSSDPSRKLSKTWSNSSRRSSSKNSPSGVSDETKAAAAVADESAIEDDDDDGDETDEDREEEALEDTPFFRRVAFDTINVEYYNPPQSYNWFSRPSFSTALMAAAAAHGSTSNSANGDAPADEQQLQSFSLSSKHEDFQETYGSRTFLCALSSVSASRKALQWLVDHLMEDGDELLCLKVEKESNPKDPETFYRTHAEELLTSIVHTVVDSSVKKINVIVELSVGSVKHIVRQAMLLYQPAIVVVGTSIKQYHNVMRYVSKKNTLSNFLINHSPVPVIVLVQEMLDKNPHLVETPIVRLGELSPLFETTFNEQKKRKAAAMESAAAAATATATGETGAAKATSTTTVKAPEATPLLTVTTTNEETVGVEIKSPEKDTCQAPVITITGEGEKEIDDKAGDVEEDTVIGFGLRRRSSANTTLGDYNFMTYLTSRPDINVNEFIDDEKDMRQNYKSLFDDDNNNKNKVSTEQAQSKEMTNGVSMSGTNTTVSETYSMKVTPRKNGSSNGDNDDDDNSDQEAPEGYDPVVPIVSDNRSRIRSRSGHSLSRSISNTLSLSRGGSPGSGIGHGLLSVPSNTSSKDRSGSRERDGDKLKKKKSFLSFMRRRSSADE</sequence>
<evidence type="ECO:0000256" key="1">
    <source>
        <dbReference type="SAM" id="MobiDB-lite"/>
    </source>
</evidence>
<feature type="compositionally biased region" description="Basic and acidic residues" evidence="1">
    <location>
        <begin position="152"/>
        <end position="161"/>
    </location>
</feature>
<feature type="compositionally biased region" description="Low complexity" evidence="1">
    <location>
        <begin position="48"/>
        <end position="92"/>
    </location>
</feature>
<dbReference type="AlphaFoldDB" id="A0A5E8BJW3"/>
<dbReference type="PANTHER" id="PTHR47815:SF1">
    <property type="entry name" value="UNIVERSAL STRESS PROTEIN A FAMILY PROTEIN C25B2.10"/>
    <property type="match status" value="1"/>
</dbReference>
<feature type="compositionally biased region" description="Polar residues" evidence="1">
    <location>
        <begin position="655"/>
        <end position="687"/>
    </location>
</feature>
<feature type="compositionally biased region" description="Acidic residues" evidence="1">
    <location>
        <begin position="236"/>
        <end position="258"/>
    </location>
</feature>
<gene>
    <name evidence="2" type="ORF">SAPINGB_P002045</name>
</gene>
<feature type="compositionally biased region" description="Basic residues" evidence="1">
    <location>
        <begin position="784"/>
        <end position="802"/>
    </location>
</feature>
<feature type="compositionally biased region" description="Polar residues" evidence="1">
    <location>
        <begin position="25"/>
        <end position="45"/>
    </location>
</feature>
<reference evidence="2 3" key="1">
    <citation type="submission" date="2019-09" db="EMBL/GenBank/DDBJ databases">
        <authorList>
            <person name="Brejova B."/>
        </authorList>
    </citation>
    <scope>NUCLEOTIDE SEQUENCE [LARGE SCALE GENOMIC DNA]</scope>
</reference>
<feature type="compositionally biased region" description="Low complexity" evidence="1">
    <location>
        <begin position="734"/>
        <end position="750"/>
    </location>
</feature>
<dbReference type="SUPFAM" id="SSF52402">
    <property type="entry name" value="Adenine nucleotide alpha hydrolases-like"/>
    <property type="match status" value="1"/>
</dbReference>
<feature type="compositionally biased region" description="Low complexity" evidence="1">
    <location>
        <begin position="181"/>
        <end position="197"/>
    </location>
</feature>
<feature type="compositionally biased region" description="Polar residues" evidence="1">
    <location>
        <begin position="130"/>
        <end position="148"/>
    </location>
</feature>
<dbReference type="InterPro" id="IPR014729">
    <property type="entry name" value="Rossmann-like_a/b/a_fold"/>
</dbReference>
<dbReference type="RefSeq" id="XP_031852656.1">
    <property type="nucleotide sequence ID" value="XM_031996765.1"/>
</dbReference>
<dbReference type="OrthoDB" id="843225at2759"/>
<evidence type="ECO:0000313" key="3">
    <source>
        <dbReference type="Proteomes" id="UP000398389"/>
    </source>
</evidence>
<dbReference type="GeneID" id="43580865"/>
<feature type="region of interest" description="Disordered" evidence="1">
    <location>
        <begin position="15"/>
        <end position="259"/>
    </location>
</feature>
<feature type="compositionally biased region" description="Polar residues" evidence="1">
    <location>
        <begin position="96"/>
        <end position="106"/>
    </location>
</feature>
<feature type="region of interest" description="Disordered" evidence="1">
    <location>
        <begin position="646"/>
        <end position="802"/>
    </location>
</feature>
<keyword evidence="3" id="KW-1185">Reference proteome</keyword>
<feature type="compositionally biased region" description="Pro residues" evidence="1">
    <location>
        <begin position="117"/>
        <end position="127"/>
    </location>
</feature>